<feature type="region of interest" description="Disordered" evidence="1">
    <location>
        <begin position="1"/>
        <end position="24"/>
    </location>
</feature>
<dbReference type="SMART" id="SM00256">
    <property type="entry name" value="FBOX"/>
    <property type="match status" value="1"/>
</dbReference>
<name>A0AAV2L3G7_KNICA</name>
<dbReference type="PANTHER" id="PTHR46731">
    <property type="entry name" value="F-BOX ONLY PROTEIN 15"/>
    <property type="match status" value="1"/>
</dbReference>
<dbReference type="Proteomes" id="UP001497482">
    <property type="component" value="Chromosome 21"/>
</dbReference>
<evidence type="ECO:0000256" key="1">
    <source>
        <dbReference type="SAM" id="MobiDB-lite"/>
    </source>
</evidence>
<feature type="domain" description="F-box" evidence="2">
    <location>
        <begin position="23"/>
        <end position="69"/>
    </location>
</feature>
<keyword evidence="4" id="KW-1185">Reference proteome</keyword>
<dbReference type="PROSITE" id="PS50181">
    <property type="entry name" value="FBOX"/>
    <property type="match status" value="1"/>
</dbReference>
<dbReference type="EMBL" id="OZ035843">
    <property type="protein sequence ID" value="CAL1596866.1"/>
    <property type="molecule type" value="Genomic_DNA"/>
</dbReference>
<evidence type="ECO:0000313" key="3">
    <source>
        <dbReference type="EMBL" id="CAL1596866.1"/>
    </source>
</evidence>
<dbReference type="CDD" id="cd22093">
    <property type="entry name" value="F-box_FBXO15"/>
    <property type="match status" value="1"/>
</dbReference>
<reference evidence="3 4" key="1">
    <citation type="submission" date="2024-04" db="EMBL/GenBank/DDBJ databases">
        <authorList>
            <person name="Waldvogel A.-M."/>
            <person name="Schoenle A."/>
        </authorList>
    </citation>
    <scope>NUCLEOTIDE SEQUENCE [LARGE SCALE GENOMIC DNA]</scope>
</reference>
<gene>
    <name evidence="3" type="ORF">KC01_LOCUS25473</name>
</gene>
<dbReference type="SUPFAM" id="SSF81383">
    <property type="entry name" value="F-box domain"/>
    <property type="match status" value="1"/>
</dbReference>
<dbReference type="Gene3D" id="1.20.1280.50">
    <property type="match status" value="1"/>
</dbReference>
<dbReference type="Pfam" id="PF12937">
    <property type="entry name" value="F-box-like"/>
    <property type="match status" value="1"/>
</dbReference>
<accession>A0AAV2L3G7</accession>
<evidence type="ECO:0000313" key="4">
    <source>
        <dbReference type="Proteomes" id="UP001497482"/>
    </source>
</evidence>
<protein>
    <recommendedName>
        <fullName evidence="2">F-box domain-containing protein</fullName>
    </recommendedName>
</protein>
<dbReference type="GO" id="GO:0019005">
    <property type="term" value="C:SCF ubiquitin ligase complex"/>
    <property type="evidence" value="ECO:0007669"/>
    <property type="project" value="TreeGrafter"/>
</dbReference>
<feature type="compositionally biased region" description="Basic residues" evidence="1">
    <location>
        <begin position="1"/>
        <end position="14"/>
    </location>
</feature>
<sequence length="452" mass="51476">MPNVRTFRKPRTAHRPSPTQGSRNFIENLPPEILMKILSYLDIAALYTLSHVSSRFYKLASDNSMWHKIFQEEFCNKGRKSKYMRTLLEQTAGLEDLGVGHWKRLYFKAGAETDMQKWRKKLHPVSLHTGLPQSTGKVLRELAVTWELIVVEPSKQQRTLDLNLISLMSSKSSVTLCCAGPFPDFQQISALQLVGIRKIAFRRTGLEQPAQRSLMMNIDMAAVSKSTQHIGQDKLVELKLLQSDVVVGLWKDQRSIAFVMFTLHKNQLLERCTQGSSVRPVGEPATKNIPFYMNSDFYLHGYQLHISLHNSESTLLSEKFNDLFFRGGTIQDGQLNMDVINHRSTKYCLSESVSLPWTADVLDGVVQDCCFMTFTLWQKLGNPLWCVSAVVCLKPDQSAHVDYDYTGDHFTIHFRDEVGQVNFHLVHDAERDSYVVTGLDLSISTAEINSHF</sequence>
<proteinExistence type="predicted"/>
<evidence type="ECO:0000259" key="2">
    <source>
        <dbReference type="PROSITE" id="PS50181"/>
    </source>
</evidence>
<organism evidence="3 4">
    <name type="scientific">Knipowitschia caucasica</name>
    <name type="common">Caucasian dwarf goby</name>
    <name type="synonym">Pomatoschistus caucasicus</name>
    <dbReference type="NCBI Taxonomy" id="637954"/>
    <lineage>
        <taxon>Eukaryota</taxon>
        <taxon>Metazoa</taxon>
        <taxon>Chordata</taxon>
        <taxon>Craniata</taxon>
        <taxon>Vertebrata</taxon>
        <taxon>Euteleostomi</taxon>
        <taxon>Actinopterygii</taxon>
        <taxon>Neopterygii</taxon>
        <taxon>Teleostei</taxon>
        <taxon>Neoteleostei</taxon>
        <taxon>Acanthomorphata</taxon>
        <taxon>Gobiaria</taxon>
        <taxon>Gobiiformes</taxon>
        <taxon>Gobioidei</taxon>
        <taxon>Gobiidae</taxon>
        <taxon>Gobiinae</taxon>
        <taxon>Knipowitschia</taxon>
    </lineage>
</organism>
<dbReference type="InterPro" id="IPR036047">
    <property type="entry name" value="F-box-like_dom_sf"/>
</dbReference>
<dbReference type="InterPro" id="IPR001810">
    <property type="entry name" value="F-box_dom"/>
</dbReference>
<dbReference type="AlphaFoldDB" id="A0AAV2L3G7"/>
<dbReference type="PANTHER" id="PTHR46731:SF1">
    <property type="entry name" value="F-BOX ONLY PROTEIN 15"/>
    <property type="match status" value="1"/>
</dbReference>